<evidence type="ECO:0000313" key="2">
    <source>
        <dbReference type="EMBL" id="GED22511.1"/>
    </source>
</evidence>
<dbReference type="NCBIfam" id="TIGR03010">
    <property type="entry name" value="sulf_tusC_dsrF"/>
    <property type="match status" value="1"/>
</dbReference>
<dbReference type="PANTHER" id="PTHR38780:SF1">
    <property type="entry name" value="PROTEIN TUSC"/>
    <property type="match status" value="1"/>
</dbReference>
<keyword evidence="3" id="KW-1185">Reference proteome</keyword>
<reference evidence="2 3" key="1">
    <citation type="submission" date="2019-06" db="EMBL/GenBank/DDBJ databases">
        <title>Whole genome shotgun sequence of Halomonas halmophila NBRC 15537.</title>
        <authorList>
            <person name="Hosoyama A."/>
            <person name="Uohara A."/>
            <person name="Ohji S."/>
            <person name="Ichikawa N."/>
        </authorList>
    </citation>
    <scope>NUCLEOTIDE SEQUENCE [LARGE SCALE GENOMIC DNA]</scope>
    <source>
        <strain evidence="2 3">NBRC 15537</strain>
    </source>
</reference>
<evidence type="ECO:0000256" key="1">
    <source>
        <dbReference type="ARBA" id="ARBA00005996"/>
    </source>
</evidence>
<dbReference type="NCBIfam" id="NF001238">
    <property type="entry name" value="PRK00211.1"/>
    <property type="match status" value="1"/>
</dbReference>
<dbReference type="OrthoDB" id="9789418at2"/>
<dbReference type="InterPro" id="IPR027396">
    <property type="entry name" value="DsrEFH-like"/>
</dbReference>
<comment type="caution">
    <text evidence="2">The sequence shown here is derived from an EMBL/GenBank/DDBJ whole genome shotgun (WGS) entry which is preliminary data.</text>
</comment>
<dbReference type="EMBL" id="BJOC01000019">
    <property type="protein sequence ID" value="GED22511.1"/>
    <property type="molecule type" value="Genomic_DNA"/>
</dbReference>
<comment type="similarity">
    <text evidence="1">Belongs to the DsrF/TusC family.</text>
</comment>
<dbReference type="Pfam" id="PF02635">
    <property type="entry name" value="DsrE"/>
    <property type="match status" value="1"/>
</dbReference>
<dbReference type="RefSeq" id="WP_141319323.1">
    <property type="nucleotide sequence ID" value="NZ_BJOC01000019.1"/>
</dbReference>
<dbReference type="PANTHER" id="PTHR38780">
    <property type="entry name" value="PROTEIN TUSC"/>
    <property type="match status" value="1"/>
</dbReference>
<dbReference type="AlphaFoldDB" id="A0A4Y4F5X0"/>
<dbReference type="InterPro" id="IPR003787">
    <property type="entry name" value="Sulphur_relay_DsrE/F-like"/>
</dbReference>
<evidence type="ECO:0000313" key="3">
    <source>
        <dbReference type="Proteomes" id="UP000319812"/>
    </source>
</evidence>
<dbReference type="SUPFAM" id="SSF75169">
    <property type="entry name" value="DsrEFH-like"/>
    <property type="match status" value="1"/>
</dbReference>
<name>A0A4Y4F5X0_9GAMM</name>
<sequence>MESTEAIEGNQREGDILLVLRHAPHGSSWLREGLDIALVGAAFDRKVSLLFMGEGVLALLSGQTSGALGQKGTHPTLQMLEMYDVDALYAESAAMSRFAVAEADLLLTPERVGETAIADLLKHHDLVLTF</sequence>
<accession>A0A4Y4F5X0</accession>
<dbReference type="Gene3D" id="3.40.1260.10">
    <property type="entry name" value="DsrEFH-like"/>
    <property type="match status" value="1"/>
</dbReference>
<dbReference type="InterPro" id="IPR017462">
    <property type="entry name" value="Sulphur_relay_TusC/DsrF"/>
</dbReference>
<proteinExistence type="inferred from homology"/>
<protein>
    <submittedName>
        <fullName evidence="2">Uncharacterized protein</fullName>
    </submittedName>
</protein>
<dbReference type="Proteomes" id="UP000319812">
    <property type="component" value="Unassembled WGS sequence"/>
</dbReference>
<organism evidence="2 3">
    <name type="scientific">Halomonas halmophila</name>
    <dbReference type="NCBI Taxonomy" id="252"/>
    <lineage>
        <taxon>Bacteria</taxon>
        <taxon>Pseudomonadati</taxon>
        <taxon>Pseudomonadota</taxon>
        <taxon>Gammaproteobacteria</taxon>
        <taxon>Oceanospirillales</taxon>
        <taxon>Halomonadaceae</taxon>
        <taxon>Halomonas</taxon>
    </lineage>
</organism>
<gene>
    <name evidence="2" type="ORF">HHA01_14880</name>
</gene>